<dbReference type="InterPro" id="IPR000600">
    <property type="entry name" value="ROK"/>
</dbReference>
<gene>
    <name evidence="2" type="ORF">SAMN04488554_0151</name>
</gene>
<dbReference type="PANTHER" id="PTHR18964">
    <property type="entry name" value="ROK (REPRESSOR, ORF, KINASE) FAMILY"/>
    <property type="match status" value="1"/>
</dbReference>
<evidence type="ECO:0000256" key="1">
    <source>
        <dbReference type="ARBA" id="ARBA00006479"/>
    </source>
</evidence>
<organism evidence="2 3">
    <name type="scientific">Ruania alba</name>
    <dbReference type="NCBI Taxonomy" id="648782"/>
    <lineage>
        <taxon>Bacteria</taxon>
        <taxon>Bacillati</taxon>
        <taxon>Actinomycetota</taxon>
        <taxon>Actinomycetes</taxon>
        <taxon>Micrococcales</taxon>
        <taxon>Ruaniaceae</taxon>
        <taxon>Ruania</taxon>
    </lineage>
</organism>
<dbReference type="Pfam" id="PF00480">
    <property type="entry name" value="ROK"/>
    <property type="match status" value="1"/>
</dbReference>
<dbReference type="OrthoDB" id="5174513at2"/>
<dbReference type="SUPFAM" id="SSF46785">
    <property type="entry name" value="Winged helix' DNA-binding domain"/>
    <property type="match status" value="1"/>
</dbReference>
<protein>
    <submittedName>
        <fullName evidence="2">Sugar kinase of the NBD/HSP70 family, may contain an N-terminal HTH domain</fullName>
    </submittedName>
</protein>
<dbReference type="InterPro" id="IPR036390">
    <property type="entry name" value="WH_DNA-bd_sf"/>
</dbReference>
<dbReference type="InterPro" id="IPR036388">
    <property type="entry name" value="WH-like_DNA-bd_sf"/>
</dbReference>
<dbReference type="Gene3D" id="1.10.10.10">
    <property type="entry name" value="Winged helix-like DNA-binding domain superfamily/Winged helix DNA-binding domain"/>
    <property type="match status" value="1"/>
</dbReference>
<evidence type="ECO:0000313" key="3">
    <source>
        <dbReference type="Proteomes" id="UP000199220"/>
    </source>
</evidence>
<dbReference type="InterPro" id="IPR043129">
    <property type="entry name" value="ATPase_NBD"/>
</dbReference>
<proteinExistence type="inferred from homology"/>
<dbReference type="GO" id="GO:0016301">
    <property type="term" value="F:kinase activity"/>
    <property type="evidence" value="ECO:0007669"/>
    <property type="project" value="UniProtKB-KW"/>
</dbReference>
<dbReference type="EMBL" id="FNTX01000001">
    <property type="protein sequence ID" value="SED55942.1"/>
    <property type="molecule type" value="Genomic_DNA"/>
</dbReference>
<dbReference type="PANTHER" id="PTHR18964:SF149">
    <property type="entry name" value="BIFUNCTIONAL UDP-N-ACETYLGLUCOSAMINE 2-EPIMERASE_N-ACETYLMANNOSAMINE KINASE"/>
    <property type="match status" value="1"/>
</dbReference>
<dbReference type="STRING" id="648782.SAMN04488554_0151"/>
<sequence length="397" mass="41009">MDRHLDRPGRPARQETLREHNLALVARTVLLADTPPSRADVAAVTGLNRATVSRLVAELVAGTLLVEDEPVTAGAGRPATPLRPARGTIAGLGLEVNIDFIGARLVDLAGDVVAEQIEPGDYRGADPAATLTQVAHLGRDLIERAPQVRVAGTGLALPGLVRDAELLTAPNLGWQDLTPGDVLMGAAAELAHLPLTLGNEARFAALAELTAGPGDSFLYVSGEVGIGAAIVRDGVFFTGLHGFSGELGHVSVDPTGPRCRCGATGCLETFAGTDAMVAAAGLPEGSGIDRLVDRVAAGHPDARRAIDTAAAALGAALASFVNLVDIPEIVLGNTLARLTDHLRPRVESELQSRVLSARWAPPHLRTAATITHPALTGAARAALDSVIADPSAWIANR</sequence>
<keyword evidence="2" id="KW-0418">Kinase</keyword>
<name>A0A1H5BN13_9MICO</name>
<comment type="similarity">
    <text evidence="1">Belongs to the ROK (NagC/XylR) family.</text>
</comment>
<dbReference type="Gene3D" id="3.30.420.40">
    <property type="match status" value="2"/>
</dbReference>
<dbReference type="Proteomes" id="UP000199220">
    <property type="component" value="Unassembled WGS sequence"/>
</dbReference>
<dbReference type="SUPFAM" id="SSF53067">
    <property type="entry name" value="Actin-like ATPase domain"/>
    <property type="match status" value="2"/>
</dbReference>
<reference evidence="3" key="1">
    <citation type="submission" date="2016-10" db="EMBL/GenBank/DDBJ databases">
        <authorList>
            <person name="Varghese N."/>
            <person name="Submissions S."/>
        </authorList>
    </citation>
    <scope>NUCLEOTIDE SEQUENCE [LARGE SCALE GENOMIC DNA]</scope>
    <source>
        <strain evidence="3">DSM 21368</strain>
    </source>
</reference>
<dbReference type="RefSeq" id="WP_089771252.1">
    <property type="nucleotide sequence ID" value="NZ_FNTX01000001.1"/>
</dbReference>
<keyword evidence="3" id="KW-1185">Reference proteome</keyword>
<accession>A0A1H5BN13</accession>
<dbReference type="AlphaFoldDB" id="A0A1H5BN13"/>
<keyword evidence="2" id="KW-0808">Transferase</keyword>
<evidence type="ECO:0000313" key="2">
    <source>
        <dbReference type="EMBL" id="SED55942.1"/>
    </source>
</evidence>